<reference evidence="1" key="1">
    <citation type="journal article" date="2023" name="Science">
        <title>Genome structures resolve the early diversification of teleost fishes.</title>
        <authorList>
            <person name="Parey E."/>
            <person name="Louis A."/>
            <person name="Montfort J."/>
            <person name="Bouchez O."/>
            <person name="Roques C."/>
            <person name="Iampietro C."/>
            <person name="Lluch J."/>
            <person name="Castinel A."/>
            <person name="Donnadieu C."/>
            <person name="Desvignes T."/>
            <person name="Floi Bucao C."/>
            <person name="Jouanno E."/>
            <person name="Wen M."/>
            <person name="Mejri S."/>
            <person name="Dirks R."/>
            <person name="Jansen H."/>
            <person name="Henkel C."/>
            <person name="Chen W.J."/>
            <person name="Zahm M."/>
            <person name="Cabau C."/>
            <person name="Klopp C."/>
            <person name="Thompson A.W."/>
            <person name="Robinson-Rechavi M."/>
            <person name="Braasch I."/>
            <person name="Lecointre G."/>
            <person name="Bobe J."/>
            <person name="Postlethwait J.H."/>
            <person name="Berthelot C."/>
            <person name="Roest Crollius H."/>
            <person name="Guiguen Y."/>
        </authorList>
    </citation>
    <scope>NUCLEOTIDE SEQUENCE</scope>
    <source>
        <strain evidence="1">WJC10195</strain>
    </source>
</reference>
<comment type="caution">
    <text evidence="1">The sequence shown here is derived from an EMBL/GenBank/DDBJ whole genome shotgun (WGS) entry which is preliminary data.</text>
</comment>
<dbReference type="OrthoDB" id="74314at2759"/>
<gene>
    <name evidence="1" type="ORF">SKAU_G00087320</name>
</gene>
<dbReference type="AlphaFoldDB" id="A0A9Q1J5S9"/>
<dbReference type="Proteomes" id="UP001152622">
    <property type="component" value="Chromosome 3"/>
</dbReference>
<proteinExistence type="predicted"/>
<protein>
    <submittedName>
        <fullName evidence="1">Uncharacterized protein</fullName>
    </submittedName>
</protein>
<evidence type="ECO:0000313" key="2">
    <source>
        <dbReference type="Proteomes" id="UP001152622"/>
    </source>
</evidence>
<dbReference type="EMBL" id="JAINUF010000003">
    <property type="protein sequence ID" value="KAJ8368704.1"/>
    <property type="molecule type" value="Genomic_DNA"/>
</dbReference>
<evidence type="ECO:0000313" key="1">
    <source>
        <dbReference type="EMBL" id="KAJ8368704.1"/>
    </source>
</evidence>
<sequence>MTSYFMRRMSICAKLGLNFLCNFHKTTYKRPIFCNTCGGFASVNCGGSLNRVTDVEVSHTFYSCTTPTSSLRSRFTSFQSSRHA</sequence>
<accession>A0A9Q1J5S9</accession>
<organism evidence="1 2">
    <name type="scientific">Synaphobranchus kaupii</name>
    <name type="common">Kaup's arrowtooth eel</name>
    <dbReference type="NCBI Taxonomy" id="118154"/>
    <lineage>
        <taxon>Eukaryota</taxon>
        <taxon>Metazoa</taxon>
        <taxon>Chordata</taxon>
        <taxon>Craniata</taxon>
        <taxon>Vertebrata</taxon>
        <taxon>Euteleostomi</taxon>
        <taxon>Actinopterygii</taxon>
        <taxon>Neopterygii</taxon>
        <taxon>Teleostei</taxon>
        <taxon>Anguilliformes</taxon>
        <taxon>Synaphobranchidae</taxon>
        <taxon>Synaphobranchus</taxon>
    </lineage>
</organism>
<keyword evidence="2" id="KW-1185">Reference proteome</keyword>
<name>A0A9Q1J5S9_SYNKA</name>